<evidence type="ECO:0000256" key="4">
    <source>
        <dbReference type="ARBA" id="ARBA00037467"/>
    </source>
</evidence>
<comment type="function">
    <text evidence="4">Implicated in immunoproteasome assembly and required for efficient antigen processing. The PA28 activator complex enhances the generation of class I binding peptides by altering the cleavage pattern of the proteasome.</text>
</comment>
<dbReference type="GO" id="GO:0008537">
    <property type="term" value="C:proteasome activator complex"/>
    <property type="evidence" value="ECO:0007669"/>
    <property type="project" value="InterPro"/>
</dbReference>
<name>A0A2G9QE71_AQUCT</name>
<dbReference type="InterPro" id="IPR036252">
    <property type="entry name" value="Proteasome_activ_sf"/>
</dbReference>
<evidence type="ECO:0000259" key="5">
    <source>
        <dbReference type="Pfam" id="PF02252"/>
    </source>
</evidence>
<dbReference type="SUPFAM" id="SSF47216">
    <property type="entry name" value="Proteasome activator"/>
    <property type="match status" value="1"/>
</dbReference>
<dbReference type="PANTHER" id="PTHR10660">
    <property type="entry name" value="PROTEASOME REGULATOR PA28"/>
    <property type="match status" value="1"/>
</dbReference>
<proteinExistence type="inferred from homology"/>
<dbReference type="OrthoDB" id="6591885at2759"/>
<dbReference type="Gene3D" id="1.20.120.180">
    <property type="entry name" value="Proteasome activator pa28, C-terminal domain"/>
    <property type="match status" value="1"/>
</dbReference>
<evidence type="ECO:0000256" key="3">
    <source>
        <dbReference type="ARBA" id="ARBA00022990"/>
    </source>
</evidence>
<dbReference type="Proteomes" id="UP000228934">
    <property type="component" value="Unassembled WGS sequence"/>
</dbReference>
<dbReference type="GO" id="GO:2000045">
    <property type="term" value="P:regulation of G1/S transition of mitotic cell cycle"/>
    <property type="evidence" value="ECO:0007669"/>
    <property type="project" value="TreeGrafter"/>
</dbReference>
<dbReference type="InterPro" id="IPR009077">
    <property type="entry name" value="Proteasome_activ_PA28"/>
</dbReference>
<keyword evidence="2" id="KW-0647">Proteasome</keyword>
<dbReference type="EMBL" id="KZ008459">
    <property type="protein sequence ID" value="PIO13876.1"/>
    <property type="molecule type" value="Genomic_DNA"/>
</dbReference>
<dbReference type="AlphaFoldDB" id="A0A2G9QE71"/>
<dbReference type="InterPro" id="IPR003186">
    <property type="entry name" value="PA28_C"/>
</dbReference>
<feature type="domain" description="Proteasome activator PA28 C-terminal" evidence="5">
    <location>
        <begin position="16"/>
        <end position="87"/>
    </location>
</feature>
<keyword evidence="3" id="KW-0007">Acetylation</keyword>
<dbReference type="Pfam" id="PF02252">
    <property type="entry name" value="PA28_C"/>
    <property type="match status" value="1"/>
</dbReference>
<organism evidence="6 7">
    <name type="scientific">Aquarana catesbeiana</name>
    <name type="common">American bullfrog</name>
    <name type="synonym">Rana catesbeiana</name>
    <dbReference type="NCBI Taxonomy" id="8400"/>
    <lineage>
        <taxon>Eukaryota</taxon>
        <taxon>Metazoa</taxon>
        <taxon>Chordata</taxon>
        <taxon>Craniata</taxon>
        <taxon>Vertebrata</taxon>
        <taxon>Euteleostomi</taxon>
        <taxon>Amphibia</taxon>
        <taxon>Batrachia</taxon>
        <taxon>Anura</taxon>
        <taxon>Neobatrachia</taxon>
        <taxon>Ranoidea</taxon>
        <taxon>Ranidae</taxon>
        <taxon>Aquarana</taxon>
    </lineage>
</organism>
<accession>A0A2G9QE71</accession>
<gene>
    <name evidence="6" type="ORF">AB205_0190520</name>
</gene>
<dbReference type="GO" id="GO:0061133">
    <property type="term" value="F:endopeptidase activator activity"/>
    <property type="evidence" value="ECO:0007669"/>
    <property type="project" value="TreeGrafter"/>
</dbReference>
<protein>
    <recommendedName>
        <fullName evidence="5">Proteasome activator PA28 C-terminal domain-containing protein</fullName>
    </recommendedName>
</protein>
<reference evidence="7" key="1">
    <citation type="journal article" date="2017" name="Nat. Commun.">
        <title>The North American bullfrog draft genome provides insight into hormonal regulation of long noncoding RNA.</title>
        <authorList>
            <person name="Hammond S.A."/>
            <person name="Warren R.L."/>
            <person name="Vandervalk B.P."/>
            <person name="Kucuk E."/>
            <person name="Khan H."/>
            <person name="Gibb E.A."/>
            <person name="Pandoh P."/>
            <person name="Kirk H."/>
            <person name="Zhao Y."/>
            <person name="Jones M."/>
            <person name="Mungall A.J."/>
            <person name="Coope R."/>
            <person name="Pleasance S."/>
            <person name="Moore R.A."/>
            <person name="Holt R.A."/>
            <person name="Round J.M."/>
            <person name="Ohora S."/>
            <person name="Walle B.V."/>
            <person name="Veldhoen N."/>
            <person name="Helbing C.C."/>
            <person name="Birol I."/>
        </authorList>
    </citation>
    <scope>NUCLEOTIDE SEQUENCE [LARGE SCALE GENOMIC DNA]</scope>
</reference>
<comment type="similarity">
    <text evidence="1">Belongs to the PA28 family.</text>
</comment>
<dbReference type="InterPro" id="IPR036997">
    <property type="entry name" value="PA28_C_sf"/>
</dbReference>
<dbReference type="PANTHER" id="PTHR10660:SF6">
    <property type="entry name" value="PROTEASOME ACTIVATOR COMPLEX SUBUNIT 2"/>
    <property type="match status" value="1"/>
</dbReference>
<keyword evidence="7" id="KW-1185">Reference proteome</keyword>
<sequence>METDKEEKKAPKCGFLKENEKIHKILNTVLPEIRTLREGCALIITWIHHVIPKIEDGNDFGVSVQEKVLERVTAIKTKVETTQTNINK</sequence>
<evidence type="ECO:0000313" key="7">
    <source>
        <dbReference type="Proteomes" id="UP000228934"/>
    </source>
</evidence>
<evidence type="ECO:0000256" key="1">
    <source>
        <dbReference type="ARBA" id="ARBA00005883"/>
    </source>
</evidence>
<dbReference type="GO" id="GO:0005737">
    <property type="term" value="C:cytoplasm"/>
    <property type="evidence" value="ECO:0007669"/>
    <property type="project" value="TreeGrafter"/>
</dbReference>
<dbReference type="GO" id="GO:0061136">
    <property type="term" value="P:regulation of proteasomal protein catabolic process"/>
    <property type="evidence" value="ECO:0007669"/>
    <property type="project" value="TreeGrafter"/>
</dbReference>
<evidence type="ECO:0000256" key="2">
    <source>
        <dbReference type="ARBA" id="ARBA00022942"/>
    </source>
</evidence>
<evidence type="ECO:0000313" key="6">
    <source>
        <dbReference type="EMBL" id="PIO13876.1"/>
    </source>
</evidence>
<dbReference type="GO" id="GO:0005654">
    <property type="term" value="C:nucleoplasm"/>
    <property type="evidence" value="ECO:0007669"/>
    <property type="project" value="TreeGrafter"/>
</dbReference>